<dbReference type="EMBL" id="NEVV01000002">
    <property type="protein sequence ID" value="OZI78641.1"/>
    <property type="molecule type" value="Genomic_DNA"/>
</dbReference>
<dbReference type="RefSeq" id="WP_094829794.1">
    <property type="nucleotide sequence ID" value="NZ_NEVV01000002.1"/>
</dbReference>
<comment type="caution">
    <text evidence="2">The sequence shown here is derived from an EMBL/GenBank/DDBJ whole genome shotgun (WGS) entry which is preliminary data.</text>
</comment>
<protein>
    <submittedName>
        <fullName evidence="2">Uncharacterized protein</fullName>
    </submittedName>
</protein>
<evidence type="ECO:0000313" key="3">
    <source>
        <dbReference type="Proteomes" id="UP000216524"/>
    </source>
</evidence>
<name>A0ABX4FCY9_9BORD</name>
<feature type="region of interest" description="Disordered" evidence="1">
    <location>
        <begin position="53"/>
        <end position="74"/>
    </location>
</feature>
<proteinExistence type="predicted"/>
<dbReference type="Proteomes" id="UP000216524">
    <property type="component" value="Unassembled WGS sequence"/>
</dbReference>
<evidence type="ECO:0000313" key="2">
    <source>
        <dbReference type="EMBL" id="OZI78641.1"/>
    </source>
</evidence>
<keyword evidence="3" id="KW-1185">Reference proteome</keyword>
<reference evidence="2 3" key="1">
    <citation type="submission" date="2017-05" db="EMBL/GenBank/DDBJ databases">
        <title>Complete and WGS of Bordetella genogroups.</title>
        <authorList>
            <person name="Spilker T."/>
            <person name="Lipuma J."/>
        </authorList>
    </citation>
    <scope>NUCLEOTIDE SEQUENCE [LARGE SCALE GENOMIC DNA]</scope>
    <source>
        <strain evidence="2 3">AU3139</strain>
    </source>
</reference>
<accession>A0ABX4FCY9</accession>
<gene>
    <name evidence="2" type="ORF">CAL23_12505</name>
</gene>
<organism evidence="2 3">
    <name type="scientific">Bordetella genomosp. 6</name>
    <dbReference type="NCBI Taxonomy" id="463024"/>
    <lineage>
        <taxon>Bacteria</taxon>
        <taxon>Pseudomonadati</taxon>
        <taxon>Pseudomonadota</taxon>
        <taxon>Betaproteobacteria</taxon>
        <taxon>Burkholderiales</taxon>
        <taxon>Alcaligenaceae</taxon>
        <taxon>Bordetella</taxon>
    </lineage>
</organism>
<sequence length="74" mass="8443">MTKLHQSDEPFFITEEAEAEMIAGGYEFEPPPISCTIRLRDVLEDMSDAELALQPGEIADQERERRQNEQFSVG</sequence>
<evidence type="ECO:0000256" key="1">
    <source>
        <dbReference type="SAM" id="MobiDB-lite"/>
    </source>
</evidence>